<sequence>MNLDFTTIEKQAKLLKEEQEKLEQQDHDFQLALDKHRESLKNLFKELFHDREIKTENGGQFCVVFGDFKISLLIETAKFENGVPVKLNSVNPIIVKFKKDKPVAKAQFSDATQYLDSGFETPHYQYYYKHADKKQLVQFSELPVFFQAILDAEV</sequence>
<dbReference type="PATRIC" id="fig|1310613.3.peg.3759"/>
<feature type="coiled-coil region" evidence="1">
    <location>
        <begin position="5"/>
        <end position="35"/>
    </location>
</feature>
<dbReference type="Proteomes" id="UP000020595">
    <property type="component" value="Unassembled WGS sequence"/>
</dbReference>
<reference evidence="2 3" key="1">
    <citation type="submission" date="2014-02" db="EMBL/GenBank/DDBJ databases">
        <title>Comparative genomics and transcriptomics to identify genetic mechanisms underlying the emergence of carbapenem resistant Acinetobacter baumannii (CRAb).</title>
        <authorList>
            <person name="Harris A.D."/>
            <person name="Johnson K.J."/>
            <person name="George J."/>
            <person name="Shefchek K."/>
            <person name="Daugherty S.C."/>
            <person name="Parankush S."/>
            <person name="Sadzewicz L."/>
            <person name="Tallon L."/>
            <person name="Sengamalay N."/>
            <person name="Hazen T.H."/>
            <person name="Rasko D.A."/>
        </authorList>
    </citation>
    <scope>NUCLEOTIDE SEQUENCE [LARGE SCALE GENOMIC DNA]</scope>
    <source>
        <strain evidence="2 3">1295743</strain>
    </source>
</reference>
<organism evidence="2 3">
    <name type="scientific">Acinetobacter baumannii (strain 1295743)</name>
    <dbReference type="NCBI Taxonomy" id="1310613"/>
    <lineage>
        <taxon>Bacteria</taxon>
        <taxon>Pseudomonadati</taxon>
        <taxon>Pseudomonadota</taxon>
        <taxon>Gammaproteobacteria</taxon>
        <taxon>Moraxellales</taxon>
        <taxon>Moraxellaceae</taxon>
        <taxon>Acinetobacter</taxon>
        <taxon>Acinetobacter calcoaceticus/baumannii complex</taxon>
    </lineage>
</organism>
<gene>
    <name evidence="2" type="ORF">J512_3930</name>
</gene>
<dbReference type="AlphaFoldDB" id="A0A009HKQ1"/>
<evidence type="ECO:0000313" key="3">
    <source>
        <dbReference type="Proteomes" id="UP000020595"/>
    </source>
</evidence>
<evidence type="ECO:0000313" key="2">
    <source>
        <dbReference type="EMBL" id="EXB03605.1"/>
    </source>
</evidence>
<proteinExistence type="predicted"/>
<protein>
    <submittedName>
        <fullName evidence="2">Uncharacterized protein</fullName>
    </submittedName>
</protein>
<comment type="caution">
    <text evidence="2">The sequence shown here is derived from an EMBL/GenBank/DDBJ whole genome shotgun (WGS) entry which is preliminary data.</text>
</comment>
<dbReference type="EMBL" id="JEWH01000083">
    <property type="protein sequence ID" value="EXB03605.1"/>
    <property type="molecule type" value="Genomic_DNA"/>
</dbReference>
<accession>A0A009HKQ1</accession>
<name>A0A009HKQ1_ACIB9</name>
<evidence type="ECO:0000256" key="1">
    <source>
        <dbReference type="SAM" id="Coils"/>
    </source>
</evidence>
<keyword evidence="1" id="KW-0175">Coiled coil</keyword>
<dbReference type="RefSeq" id="WP_032051827.1">
    <property type="nucleotide sequence ID" value="NZ_JEWH01000083.1"/>
</dbReference>